<sequence length="289" mass="33453">MNTAPAAPAPAPAPAVDKKVTLPTRDEDGVVDYLDEDPELPNQRYCIVSFLSPEKVIAQKNDFYFKKFIQWMDYDWKVKGVEHFVAFLSKKYSINIDDIMKDFREFEKTHREDIKKTDVPEQYQVFLLKHEKELQEMYDRENNFQCNIRGVKVRRSFPSYEEAQLWCKVLQRKYPKDNLMIGRVGCWLPWEPSEHLMENVEYANTQLNEIMRKYKENEANRELFFAEERESSIKAQKEENARKRLANAGGGAANTSILDAPASARETLSTVLAAASAPAHPSEGAMRDM</sequence>
<accession>A0A6C0HKZ2</accession>
<reference evidence="1" key="1">
    <citation type="journal article" date="2020" name="Nature">
        <title>Giant virus diversity and host interactions through global metagenomics.</title>
        <authorList>
            <person name="Schulz F."/>
            <person name="Roux S."/>
            <person name="Paez-Espino D."/>
            <person name="Jungbluth S."/>
            <person name="Walsh D.A."/>
            <person name="Denef V.J."/>
            <person name="McMahon K.D."/>
            <person name="Konstantinidis K.T."/>
            <person name="Eloe-Fadrosh E.A."/>
            <person name="Kyrpides N.C."/>
            <person name="Woyke T."/>
        </authorList>
    </citation>
    <scope>NUCLEOTIDE SEQUENCE</scope>
    <source>
        <strain evidence="1">GVMAG-M-3300023184-135</strain>
    </source>
</reference>
<organism evidence="1">
    <name type="scientific">viral metagenome</name>
    <dbReference type="NCBI Taxonomy" id="1070528"/>
    <lineage>
        <taxon>unclassified sequences</taxon>
        <taxon>metagenomes</taxon>
        <taxon>organismal metagenomes</taxon>
    </lineage>
</organism>
<proteinExistence type="predicted"/>
<protein>
    <submittedName>
        <fullName evidence="1">Uncharacterized protein</fullName>
    </submittedName>
</protein>
<dbReference type="AlphaFoldDB" id="A0A6C0HKZ2"/>
<dbReference type="InterPro" id="IPR043872">
    <property type="entry name" value="DUF5832"/>
</dbReference>
<dbReference type="EMBL" id="MN739977">
    <property type="protein sequence ID" value="QHT81074.1"/>
    <property type="molecule type" value="Genomic_DNA"/>
</dbReference>
<evidence type="ECO:0000313" key="1">
    <source>
        <dbReference type="EMBL" id="QHT81074.1"/>
    </source>
</evidence>
<name>A0A6C0HKZ2_9ZZZZ</name>
<dbReference type="Pfam" id="PF19150">
    <property type="entry name" value="DUF5832"/>
    <property type="match status" value="1"/>
</dbReference>